<dbReference type="OrthoDB" id="9799751at2"/>
<dbReference type="Proteomes" id="UP000298381">
    <property type="component" value="Unassembled WGS sequence"/>
</dbReference>
<comment type="similarity">
    <text evidence="3">Belongs to the Hfq family.</text>
</comment>
<reference evidence="5 6" key="1">
    <citation type="submission" date="2019-03" db="EMBL/GenBank/DDBJ databases">
        <title>Draft genome sequence data and analysis of a Fermenting Bacterium, Soehngenia longevitae strain 1933PT, isolated from petroleum reservoir in Azerbaijan.</title>
        <authorList>
            <person name="Grouzdev D.S."/>
            <person name="Bidzhieva S.K."/>
            <person name="Sokolova D.S."/>
            <person name="Tourova T.P."/>
            <person name="Poltaraus A.B."/>
            <person name="Nazina T.N."/>
        </authorList>
    </citation>
    <scope>NUCLEOTIDE SEQUENCE [LARGE SCALE GENOMIC DNA]</scope>
    <source>
        <strain evidence="5 6">1933P</strain>
    </source>
</reference>
<comment type="subunit">
    <text evidence="3">Homohexamer.</text>
</comment>
<keyword evidence="2 3" id="KW-0346">Stress response</keyword>
<feature type="domain" description="Sm" evidence="4">
    <location>
        <begin position="9"/>
        <end position="69"/>
    </location>
</feature>
<dbReference type="PANTHER" id="PTHR34772">
    <property type="entry name" value="RNA-BINDING PROTEIN HFQ"/>
    <property type="match status" value="1"/>
</dbReference>
<keyword evidence="1 3" id="KW-0694">RNA-binding</keyword>
<dbReference type="Pfam" id="PF17209">
    <property type="entry name" value="Hfq"/>
    <property type="match status" value="1"/>
</dbReference>
<keyword evidence="6" id="KW-1185">Reference proteome</keyword>
<dbReference type="AlphaFoldDB" id="A0A4Z0D5B9"/>
<dbReference type="GO" id="GO:0005829">
    <property type="term" value="C:cytosol"/>
    <property type="evidence" value="ECO:0007669"/>
    <property type="project" value="TreeGrafter"/>
</dbReference>
<name>A0A4Z0D5B9_9FIRM</name>
<evidence type="ECO:0000313" key="5">
    <source>
        <dbReference type="EMBL" id="TFZ39792.1"/>
    </source>
</evidence>
<dbReference type="InterPro" id="IPR005001">
    <property type="entry name" value="Hfq"/>
</dbReference>
<dbReference type="SUPFAM" id="SSF50182">
    <property type="entry name" value="Sm-like ribonucleoproteins"/>
    <property type="match status" value="1"/>
</dbReference>
<evidence type="ECO:0000256" key="2">
    <source>
        <dbReference type="ARBA" id="ARBA00023016"/>
    </source>
</evidence>
<evidence type="ECO:0000313" key="6">
    <source>
        <dbReference type="Proteomes" id="UP000298381"/>
    </source>
</evidence>
<dbReference type="PROSITE" id="PS52002">
    <property type="entry name" value="SM"/>
    <property type="match status" value="1"/>
</dbReference>
<comment type="caution">
    <text evidence="5">The sequence shown here is derived from an EMBL/GenBank/DDBJ whole genome shotgun (WGS) entry which is preliminary data.</text>
</comment>
<dbReference type="HAMAP" id="MF_00436">
    <property type="entry name" value="Hfq"/>
    <property type="match status" value="1"/>
</dbReference>
<evidence type="ECO:0000256" key="3">
    <source>
        <dbReference type="HAMAP-Rule" id="MF_00436"/>
    </source>
</evidence>
<dbReference type="GO" id="GO:0006355">
    <property type="term" value="P:regulation of DNA-templated transcription"/>
    <property type="evidence" value="ECO:0007669"/>
    <property type="project" value="InterPro"/>
</dbReference>
<evidence type="ECO:0000259" key="4">
    <source>
        <dbReference type="PROSITE" id="PS52002"/>
    </source>
</evidence>
<protein>
    <recommendedName>
        <fullName evidence="3">RNA-binding protein Hfq</fullName>
    </recommendedName>
</protein>
<organism evidence="5 6">
    <name type="scientific">Soehngenia longivitae</name>
    <dbReference type="NCBI Taxonomy" id="2562294"/>
    <lineage>
        <taxon>Bacteria</taxon>
        <taxon>Bacillati</taxon>
        <taxon>Bacillota</taxon>
        <taxon>Tissierellia</taxon>
        <taxon>Tissierellales</taxon>
        <taxon>Tissierellaceae</taxon>
        <taxon>Soehngenia</taxon>
    </lineage>
</organism>
<dbReference type="Gene3D" id="2.30.30.100">
    <property type="match status" value="1"/>
</dbReference>
<dbReference type="PANTHER" id="PTHR34772:SF1">
    <property type="entry name" value="RNA-BINDING PROTEIN HFQ"/>
    <property type="match status" value="1"/>
</dbReference>
<dbReference type="GO" id="GO:0043487">
    <property type="term" value="P:regulation of RNA stability"/>
    <property type="evidence" value="ECO:0007669"/>
    <property type="project" value="TreeGrafter"/>
</dbReference>
<dbReference type="GO" id="GO:0045974">
    <property type="term" value="P:regulation of translation, ncRNA-mediated"/>
    <property type="evidence" value="ECO:0007669"/>
    <property type="project" value="TreeGrafter"/>
</dbReference>
<dbReference type="NCBIfam" id="TIGR02383">
    <property type="entry name" value="Hfq"/>
    <property type="match status" value="1"/>
</dbReference>
<sequence length="73" mass="8390">MNQQINIQDHLLNEARVSKNEITVYLINGYKMTGKIIGFDNFIIVLDSEGKQMIIYKHAISTIIPSKILKIKE</sequence>
<accession>A0A4Z0D5B9</accession>
<dbReference type="GO" id="GO:0003723">
    <property type="term" value="F:RNA binding"/>
    <property type="evidence" value="ECO:0007669"/>
    <property type="project" value="UniProtKB-UniRule"/>
</dbReference>
<dbReference type="InterPro" id="IPR047575">
    <property type="entry name" value="Sm"/>
</dbReference>
<comment type="function">
    <text evidence="3">RNA chaperone that binds small regulatory RNA (sRNAs) and mRNAs to facilitate mRNA translational regulation in response to envelope stress, environmental stress and changes in metabolite concentrations. Also binds with high specificity to tRNAs.</text>
</comment>
<dbReference type="CDD" id="cd01716">
    <property type="entry name" value="Hfq"/>
    <property type="match status" value="1"/>
</dbReference>
<proteinExistence type="inferred from homology"/>
<dbReference type="RefSeq" id="WP_135271344.1">
    <property type="nucleotide sequence ID" value="NZ_SRIB01000009.1"/>
</dbReference>
<dbReference type="InterPro" id="IPR010920">
    <property type="entry name" value="LSM_dom_sf"/>
</dbReference>
<evidence type="ECO:0000256" key="1">
    <source>
        <dbReference type="ARBA" id="ARBA00022884"/>
    </source>
</evidence>
<gene>
    <name evidence="3 5" type="primary">hfq</name>
    <name evidence="5" type="ORF">E4100_07090</name>
</gene>
<dbReference type="EMBL" id="SRIB01000009">
    <property type="protein sequence ID" value="TFZ39792.1"/>
    <property type="molecule type" value="Genomic_DNA"/>
</dbReference>